<feature type="compositionally biased region" description="Basic and acidic residues" evidence="1">
    <location>
        <begin position="83"/>
        <end position="104"/>
    </location>
</feature>
<evidence type="ECO:0000313" key="4">
    <source>
        <dbReference type="Proteomes" id="UP000191897"/>
    </source>
</evidence>
<dbReference type="AlphaFoldDB" id="A0A1S7PAP7"/>
<sequence>MRSIKTMDLKIAARMIAVFALGAGLTAAIATLRPADAPDATAPGIAHPGGDPARKSELARCRDLGAAALEDAACRKAWADNRRRFFRVDKPDRPPAPKPERFETRPSGTDTRAEEPATGKSDETPITGNDDRHEVPSR</sequence>
<dbReference type="NCBIfam" id="TIGR04360">
    <property type="entry name" value="other_trbK"/>
    <property type="match status" value="1"/>
</dbReference>
<dbReference type="Pfam" id="PF20084">
    <property type="entry name" value="TrbK"/>
    <property type="match status" value="1"/>
</dbReference>
<feature type="region of interest" description="Disordered" evidence="1">
    <location>
        <begin position="83"/>
        <end position="138"/>
    </location>
</feature>
<dbReference type="Proteomes" id="UP000191897">
    <property type="component" value="Unassembled WGS sequence"/>
</dbReference>
<name>A0A1S7PAP7_AGRTU</name>
<proteinExistence type="predicted"/>
<gene>
    <name evidence="3" type="ORF">AGR4C_Cc160244</name>
</gene>
<evidence type="ECO:0000256" key="2">
    <source>
        <dbReference type="SAM" id="SignalP"/>
    </source>
</evidence>
<organism evidence="3 4">
    <name type="scientific">Agrobacterium tumefaciens str. Kerr 14</name>
    <dbReference type="NCBI Taxonomy" id="1183424"/>
    <lineage>
        <taxon>Bacteria</taxon>
        <taxon>Pseudomonadati</taxon>
        <taxon>Pseudomonadota</taxon>
        <taxon>Alphaproteobacteria</taxon>
        <taxon>Hyphomicrobiales</taxon>
        <taxon>Rhizobiaceae</taxon>
        <taxon>Rhizobium/Agrobacterium group</taxon>
        <taxon>Agrobacterium</taxon>
        <taxon>Agrobacterium tumefaciens complex</taxon>
    </lineage>
</organism>
<feature type="chain" id="PRO_5012345488" description="Conjugal transfer protein TrbK" evidence="2">
    <location>
        <begin position="31"/>
        <end position="138"/>
    </location>
</feature>
<reference evidence="3 4" key="1">
    <citation type="submission" date="2016-01" db="EMBL/GenBank/DDBJ databases">
        <authorList>
            <person name="Oliw E.H."/>
        </authorList>
    </citation>
    <scope>NUCLEOTIDE SEQUENCE [LARGE SCALE GENOMIC DNA]</scope>
    <source>
        <strain evidence="3 4">Kerr 14</strain>
    </source>
</reference>
<protein>
    <recommendedName>
        <fullName evidence="5">Conjugal transfer protein TrbK</fullName>
    </recommendedName>
</protein>
<evidence type="ECO:0000256" key="1">
    <source>
        <dbReference type="SAM" id="MobiDB-lite"/>
    </source>
</evidence>
<accession>A0A1S7PAP7</accession>
<feature type="signal peptide" evidence="2">
    <location>
        <begin position="1"/>
        <end position="30"/>
    </location>
</feature>
<dbReference type="InterPro" id="IPR027587">
    <property type="entry name" value="TrbK"/>
</dbReference>
<dbReference type="EMBL" id="FBWC01000008">
    <property type="protein sequence ID" value="CUX18022.1"/>
    <property type="molecule type" value="Genomic_DNA"/>
</dbReference>
<feature type="compositionally biased region" description="Basic and acidic residues" evidence="1">
    <location>
        <begin position="111"/>
        <end position="138"/>
    </location>
</feature>
<evidence type="ECO:0008006" key="5">
    <source>
        <dbReference type="Google" id="ProtNLM"/>
    </source>
</evidence>
<keyword evidence="2" id="KW-0732">Signal</keyword>
<evidence type="ECO:0000313" key="3">
    <source>
        <dbReference type="EMBL" id="CUX18022.1"/>
    </source>
</evidence>